<evidence type="ECO:0000313" key="2">
    <source>
        <dbReference type="Proteomes" id="UP000304912"/>
    </source>
</evidence>
<keyword evidence="2" id="KW-1185">Reference proteome</keyword>
<accession>A0A5B7YDH5</accession>
<proteinExistence type="predicted"/>
<name>A0A5B7YDH5_9ALTE</name>
<dbReference type="Proteomes" id="UP000304912">
    <property type="component" value="Chromosome"/>
</dbReference>
<organism evidence="1 2">
    <name type="scientific">Salinimonas iocasae</name>
    <dbReference type="NCBI Taxonomy" id="2572577"/>
    <lineage>
        <taxon>Bacteria</taxon>
        <taxon>Pseudomonadati</taxon>
        <taxon>Pseudomonadota</taxon>
        <taxon>Gammaproteobacteria</taxon>
        <taxon>Alteromonadales</taxon>
        <taxon>Alteromonadaceae</taxon>
        <taxon>Alteromonas/Salinimonas group</taxon>
        <taxon>Salinimonas</taxon>
    </lineage>
</organism>
<gene>
    <name evidence="1" type="ORF">FBQ74_03805</name>
</gene>
<dbReference type="KEGG" id="salk:FBQ74_03805"/>
<dbReference type="RefSeq" id="WP_139755398.1">
    <property type="nucleotide sequence ID" value="NZ_CP039852.1"/>
</dbReference>
<reference evidence="1 2" key="1">
    <citation type="submission" date="2019-04" db="EMBL/GenBank/DDBJ databases">
        <title>Salinimonas iocasae sp. nov., a halophilic bacterium isolated from the outer tube casing of tubeworms in Okinawa Trough.</title>
        <authorList>
            <person name="Zhang H."/>
            <person name="Wang H."/>
            <person name="Li C."/>
        </authorList>
    </citation>
    <scope>NUCLEOTIDE SEQUENCE [LARGE SCALE GENOMIC DNA]</scope>
    <source>
        <strain evidence="1 2">KX18D6</strain>
    </source>
</reference>
<dbReference type="OrthoDB" id="6119038at2"/>
<sequence>MNSLDSLFPALPETTGCWRPVYLEPIVGSGEKISIAVIGVSGKSYKVIQSVRNELLDCLYGKQAENISSMITWVIESLNNQLRLKGSLEEWESPITGVEIGAETTARGSNIDDILRQAIRFSASLSTLSLDAERSDDDEQPKKYTEHWARSISTAMVDINPQLLSSFGKKVQLGETNLLTSFGFIYGEYTANFGLLVPSRLSASLNNVKAKLLDLETFKKSSLGVKPNSYEVIIGSPSLKDPTLTSKSVKKIRDNFTLIEEIAHAENINVYRAESAEEAANHINEQVA</sequence>
<protein>
    <submittedName>
        <fullName evidence="1">Uncharacterized protein</fullName>
    </submittedName>
</protein>
<evidence type="ECO:0000313" key="1">
    <source>
        <dbReference type="EMBL" id="QCZ92649.1"/>
    </source>
</evidence>
<dbReference type="AlphaFoldDB" id="A0A5B7YDH5"/>
<dbReference type="EMBL" id="CP039852">
    <property type="protein sequence ID" value="QCZ92649.1"/>
    <property type="molecule type" value="Genomic_DNA"/>
</dbReference>